<dbReference type="AlphaFoldDB" id="A0A068LTJ8"/>
<accession>A0A068LTJ8</accession>
<dbReference type="PIRSF" id="PIRSF012560">
    <property type="entry name" value="Pullulanase"/>
    <property type="match status" value="1"/>
</dbReference>
<dbReference type="STRING" id="796606.BMMGA3_13420"/>
<dbReference type="InterPro" id="IPR012397">
    <property type="entry name" value="Pullulanase"/>
</dbReference>
<reference evidence="1 2" key="1">
    <citation type="journal article" date="2015" name="BMC Genomics">
        <title>Transcriptome analysis of thermophilic methylotrophic Bacillus methanolicus MGA3 using RNA-sequencing provides detailed insights into its previously uncharted transcriptional landscape.</title>
        <authorList>
            <person name="Irla M."/>
            <person name="Neshat A."/>
            <person name="Brautaset T."/>
            <person name="Ruckert C."/>
            <person name="Kalinowski J."/>
            <person name="Wendisch V.F."/>
        </authorList>
    </citation>
    <scope>NUCLEOTIDE SEQUENCE [LARGE SCALE GENOMIC DNA]</scope>
    <source>
        <strain evidence="2">MGA3 / ATCC 53907</strain>
    </source>
</reference>
<dbReference type="KEGG" id="bmet:BMMGA3_13420"/>
<evidence type="ECO:0008006" key="3">
    <source>
        <dbReference type="Google" id="ProtNLM"/>
    </source>
</evidence>
<gene>
    <name evidence="1" type="ORF">BMMGA3_13420</name>
</gene>
<proteinExistence type="predicted"/>
<evidence type="ECO:0000313" key="1">
    <source>
        <dbReference type="EMBL" id="AIE61074.1"/>
    </source>
</evidence>
<keyword evidence="2" id="KW-1185">Reference proteome</keyword>
<dbReference type="HOGENOM" id="CLU_873697_0_0_9"/>
<protein>
    <recommendedName>
        <fullName evidence="3">NERD domain-containing protein</fullName>
    </recommendedName>
</protein>
<evidence type="ECO:0000313" key="2">
    <source>
        <dbReference type="Proteomes" id="UP000027602"/>
    </source>
</evidence>
<dbReference type="eggNOG" id="ENOG502ZB4U">
    <property type="taxonomic scope" value="Bacteria"/>
</dbReference>
<name>A0A068LTJ8_BACMM</name>
<dbReference type="Proteomes" id="UP000027602">
    <property type="component" value="Chromosome"/>
</dbReference>
<sequence>MLMGQLIKLQDYVSRYEQDIFVYPSRFVRLKRQQWERIKDIWENWDINKDIINQNNQKELSLLLEDEKQPIIDKIKCIFRLRPKENKDEEKIVRDEEQEQKEEFGLQFTALLPFRPNSIDELKQQFLDQLFRFQMKWASSTLTEKSAVDHKYYFDEKLKFFLQRFPDTFLILYNPVFLLKEAPVELEIIMLTPTDVWCISFLEEENHAVFIGSKNRFWSKRYKNTEKKILNPLLALNRTEKIIQKLFRLYEIDIPVRKAILSRNGYIDYKEAPYDVRLVEKRNLDEWFTPLRRMRSPLKHKQLKAAQILLEYCQTTSMRRMEWEILDAEKNIE</sequence>
<organism evidence="1 2">
    <name type="scientific">Bacillus methanolicus (strain MGA3 / ATCC 53907)</name>
    <dbReference type="NCBI Taxonomy" id="796606"/>
    <lineage>
        <taxon>Bacteria</taxon>
        <taxon>Bacillati</taxon>
        <taxon>Bacillota</taxon>
        <taxon>Bacilli</taxon>
        <taxon>Bacillales</taxon>
        <taxon>Bacillaceae</taxon>
        <taxon>Bacillus</taxon>
    </lineage>
</organism>
<dbReference type="EMBL" id="CP007739">
    <property type="protein sequence ID" value="AIE61074.1"/>
    <property type="molecule type" value="Genomic_DNA"/>
</dbReference>